<gene>
    <name evidence="1" type="ORF">LCGC14_0626040</name>
</gene>
<accession>A0A0F9R8D9</accession>
<evidence type="ECO:0000313" key="1">
    <source>
        <dbReference type="EMBL" id="KKN51094.1"/>
    </source>
</evidence>
<sequence>MQLFPMTFWSSIRGIARSDGTQMGIRSSALIGAPTAANEGTFAFWAKLSATVAFTFNIDAPIGEFFLNIEDSVFGRGRIQMAQADGATTIDSVTNVGAYVPFLNTWSWFGWSWNYTASRLAIYANDTNILAPGRTTFGPGTSITYASGAVGIWGDTPAGTPRPGTTGCLARAYFSDVEYDFNVEANRRFFINAGGGPVTVPTGGLIDLPDGHPDDNRGTGGDFIILNGPFLTCADAP</sequence>
<name>A0A0F9R8D9_9ZZZZ</name>
<dbReference type="AlphaFoldDB" id="A0A0F9R8D9"/>
<organism evidence="1">
    <name type="scientific">marine sediment metagenome</name>
    <dbReference type="NCBI Taxonomy" id="412755"/>
    <lineage>
        <taxon>unclassified sequences</taxon>
        <taxon>metagenomes</taxon>
        <taxon>ecological metagenomes</taxon>
    </lineage>
</organism>
<comment type="caution">
    <text evidence="1">The sequence shown here is derived from an EMBL/GenBank/DDBJ whole genome shotgun (WGS) entry which is preliminary data.</text>
</comment>
<protein>
    <submittedName>
        <fullName evidence="1">Uncharacterized protein</fullName>
    </submittedName>
</protein>
<dbReference type="EMBL" id="LAZR01001079">
    <property type="protein sequence ID" value="KKN51094.1"/>
    <property type="molecule type" value="Genomic_DNA"/>
</dbReference>
<reference evidence="1" key="1">
    <citation type="journal article" date="2015" name="Nature">
        <title>Complex archaea that bridge the gap between prokaryotes and eukaryotes.</title>
        <authorList>
            <person name="Spang A."/>
            <person name="Saw J.H."/>
            <person name="Jorgensen S.L."/>
            <person name="Zaremba-Niedzwiedzka K."/>
            <person name="Martijn J."/>
            <person name="Lind A.E."/>
            <person name="van Eijk R."/>
            <person name="Schleper C."/>
            <person name="Guy L."/>
            <person name="Ettema T.J."/>
        </authorList>
    </citation>
    <scope>NUCLEOTIDE SEQUENCE</scope>
</reference>
<proteinExistence type="predicted"/>